<dbReference type="NCBIfam" id="TIGR00236">
    <property type="entry name" value="wecB"/>
    <property type="match status" value="1"/>
</dbReference>
<organism evidence="3 4">
    <name type="scientific">Aquirufa originis</name>
    <dbReference type="NCBI Taxonomy" id="3096514"/>
    <lineage>
        <taxon>Bacteria</taxon>
        <taxon>Pseudomonadati</taxon>
        <taxon>Bacteroidota</taxon>
        <taxon>Cytophagia</taxon>
        <taxon>Cytophagales</taxon>
        <taxon>Flectobacillaceae</taxon>
        <taxon>Aquirufa</taxon>
    </lineage>
</organism>
<dbReference type="Gene3D" id="3.40.50.2000">
    <property type="entry name" value="Glycogen Phosphorylase B"/>
    <property type="match status" value="2"/>
</dbReference>
<dbReference type="RefSeq" id="WP_377978879.1">
    <property type="nucleotide sequence ID" value="NZ_JBBKXY010000002.1"/>
</dbReference>
<evidence type="ECO:0000313" key="4">
    <source>
        <dbReference type="Proteomes" id="UP001598112"/>
    </source>
</evidence>
<gene>
    <name evidence="3" type="primary">wecB</name>
    <name evidence="3" type="ORF">SKC35_07925</name>
</gene>
<comment type="caution">
    <text evidence="3">The sequence shown here is derived from an EMBL/GenBank/DDBJ whole genome shotgun (WGS) entry which is preliminary data.</text>
</comment>
<evidence type="ECO:0000256" key="1">
    <source>
        <dbReference type="RuleBase" id="RU003513"/>
    </source>
</evidence>
<name>A0ABW6D985_9BACT</name>
<dbReference type="Pfam" id="PF02350">
    <property type="entry name" value="Epimerase_2"/>
    <property type="match status" value="1"/>
</dbReference>
<keyword evidence="4" id="KW-1185">Reference proteome</keyword>
<dbReference type="InterPro" id="IPR029767">
    <property type="entry name" value="WecB-like"/>
</dbReference>
<evidence type="ECO:0000313" key="3">
    <source>
        <dbReference type="EMBL" id="MFD3293612.1"/>
    </source>
</evidence>
<protein>
    <submittedName>
        <fullName evidence="3">UDP-N-acetylglucosamine 2-epimerase (Non-hydrolyzing)</fullName>
        <ecNumber evidence="3">5.1.3.14</ecNumber>
    </submittedName>
</protein>
<dbReference type="EC" id="5.1.3.14" evidence="3"/>
<dbReference type="EMBL" id="JBBKXY010000002">
    <property type="protein sequence ID" value="MFD3293612.1"/>
    <property type="molecule type" value="Genomic_DNA"/>
</dbReference>
<accession>A0ABW6D985</accession>
<keyword evidence="1 3" id="KW-0413">Isomerase</keyword>
<comment type="similarity">
    <text evidence="1">Belongs to the UDP-N-acetylglucosamine 2-epimerase family.</text>
</comment>
<sequence length="379" mass="42897">MNKLKVVTVVGTRPEIIRLARVMNALDNSDAIEHVIVHTGQNYDYELNQIFFDDLAIRKPDYFLNAAGTTATETIGKILINIDPLLEELQPDAFLVLGDTNSCLCAIPAKKRHIPIFHMEAGNRCFDQRVPEETNRKIVDHISDINMTYSDIAREYLLREGLSADRIIKTGSPMFEVLNHYLPSIKSSNILERLSLEHNNYFVVSAHREENISSESNFKGLVTSLNLVAEKYDLPIIVSTHPRTRKMIDAKGIVLHNNIQLLKPLGFNDYNALQLHSKAVLSDSGTISEESSILNFPALNIRQAHERPEAMEEASVMMVGLNPERILQGLIQLDTQKRGDERSFRNVADYSMPNVSDKVVRIIVSYVDYIKRVVWSEGI</sequence>
<dbReference type="SUPFAM" id="SSF53756">
    <property type="entry name" value="UDP-Glycosyltransferase/glycogen phosphorylase"/>
    <property type="match status" value="1"/>
</dbReference>
<reference evidence="3 4" key="1">
    <citation type="submission" date="2024-03" db="EMBL/GenBank/DDBJ databases">
        <title>Aquirufa genome sequencing.</title>
        <authorList>
            <person name="Pitt A."/>
            <person name="Hahn M.W."/>
        </authorList>
    </citation>
    <scope>NUCLEOTIDE SEQUENCE [LARGE SCALE GENOMIC DNA]</scope>
    <source>
        <strain evidence="3 4">KTFRIE-69F</strain>
    </source>
</reference>
<dbReference type="CDD" id="cd03786">
    <property type="entry name" value="GTB_UDP-GlcNAc_2-Epimerase"/>
    <property type="match status" value="1"/>
</dbReference>
<dbReference type="PANTHER" id="PTHR43174">
    <property type="entry name" value="UDP-N-ACETYLGLUCOSAMINE 2-EPIMERASE"/>
    <property type="match status" value="1"/>
</dbReference>
<dbReference type="GO" id="GO:0008761">
    <property type="term" value="F:UDP-N-acetylglucosamine 2-epimerase activity"/>
    <property type="evidence" value="ECO:0007669"/>
    <property type="project" value="UniProtKB-EC"/>
</dbReference>
<feature type="domain" description="UDP-N-acetylglucosamine 2-epimerase" evidence="2">
    <location>
        <begin position="25"/>
        <end position="363"/>
    </location>
</feature>
<evidence type="ECO:0000259" key="2">
    <source>
        <dbReference type="Pfam" id="PF02350"/>
    </source>
</evidence>
<dbReference type="InterPro" id="IPR003331">
    <property type="entry name" value="UDP_GlcNAc_Epimerase_2_dom"/>
</dbReference>
<dbReference type="PANTHER" id="PTHR43174:SF1">
    <property type="entry name" value="UDP-N-ACETYLGLUCOSAMINE 2-EPIMERASE"/>
    <property type="match status" value="1"/>
</dbReference>
<dbReference type="Proteomes" id="UP001598112">
    <property type="component" value="Unassembled WGS sequence"/>
</dbReference>
<proteinExistence type="inferred from homology"/>